<evidence type="ECO:0000256" key="8">
    <source>
        <dbReference type="ARBA" id="ARBA00023015"/>
    </source>
</evidence>
<keyword evidence="16" id="KW-1185">Reference proteome</keyword>
<evidence type="ECO:0000313" key="16">
    <source>
        <dbReference type="Proteomes" id="UP000007110"/>
    </source>
</evidence>
<comment type="function">
    <text evidence="1">May be involved in transcriptional regulation.</text>
</comment>
<evidence type="ECO:0000256" key="4">
    <source>
        <dbReference type="ARBA" id="ARBA00022723"/>
    </source>
</evidence>
<evidence type="ECO:0000256" key="5">
    <source>
        <dbReference type="ARBA" id="ARBA00022737"/>
    </source>
</evidence>
<comment type="similarity">
    <text evidence="3">Belongs to the krueppel C2H2-type zinc-finger protein family.</text>
</comment>
<feature type="domain" description="C2H2-type" evidence="14">
    <location>
        <begin position="609"/>
        <end position="636"/>
    </location>
</feature>
<dbReference type="FunFam" id="3.30.160.60:FF:001465">
    <property type="entry name" value="Zinc finger protein 560"/>
    <property type="match status" value="1"/>
</dbReference>
<feature type="domain" description="C2H2-type" evidence="14">
    <location>
        <begin position="179"/>
        <end position="206"/>
    </location>
</feature>
<keyword evidence="9" id="KW-0238">DNA-binding</keyword>
<dbReference type="FunFam" id="3.30.160.60:FF:000038">
    <property type="entry name" value="Zinc finger protein 624"/>
    <property type="match status" value="1"/>
</dbReference>
<feature type="domain" description="C2H2-type" evidence="14">
    <location>
        <begin position="763"/>
        <end position="790"/>
    </location>
</feature>
<evidence type="ECO:0000313" key="15">
    <source>
        <dbReference type="EnsemblMetazoa" id="XP_011663566"/>
    </source>
</evidence>
<dbReference type="FunFam" id="3.30.160.60:FF:000064">
    <property type="entry name" value="Early growth response protein 3"/>
    <property type="match status" value="1"/>
</dbReference>
<dbReference type="GO" id="GO:0000122">
    <property type="term" value="P:negative regulation of transcription by RNA polymerase II"/>
    <property type="evidence" value="ECO:0007669"/>
    <property type="project" value="UniProtKB-ARBA"/>
</dbReference>
<dbReference type="InterPro" id="IPR050717">
    <property type="entry name" value="C2H2-ZF_Transcription_Reg"/>
</dbReference>
<dbReference type="FunFam" id="3.30.160.60:FF:002288">
    <property type="entry name" value="Zinc finger protein 700"/>
    <property type="match status" value="1"/>
</dbReference>
<dbReference type="KEGG" id="spu:100887895"/>
<dbReference type="SMART" id="SM00355">
    <property type="entry name" value="ZnF_C2H2"/>
    <property type="match status" value="17"/>
</dbReference>
<dbReference type="Gene3D" id="3.30.160.60">
    <property type="entry name" value="Classic Zinc Finger"/>
    <property type="match status" value="16"/>
</dbReference>
<dbReference type="FunFam" id="3.30.160.60:FF:000295">
    <property type="entry name" value="zinc finger protein 19"/>
    <property type="match status" value="1"/>
</dbReference>
<dbReference type="GO" id="GO:0005634">
    <property type="term" value="C:nucleus"/>
    <property type="evidence" value="ECO:0007669"/>
    <property type="project" value="UniProtKB-SubCell"/>
</dbReference>
<feature type="domain" description="C2H2-type" evidence="14">
    <location>
        <begin position="235"/>
        <end position="262"/>
    </location>
</feature>
<keyword evidence="11" id="KW-0539">Nucleus</keyword>
<evidence type="ECO:0000256" key="11">
    <source>
        <dbReference type="ARBA" id="ARBA00023242"/>
    </source>
</evidence>
<accession>A0A7M7LVN3</accession>
<keyword evidence="8" id="KW-0805">Transcription regulation</keyword>
<feature type="domain" description="C2H2-type" evidence="14">
    <location>
        <begin position="791"/>
        <end position="818"/>
    </location>
</feature>
<keyword evidence="4" id="KW-0479">Metal-binding</keyword>
<feature type="domain" description="C2H2-type" evidence="14">
    <location>
        <begin position="151"/>
        <end position="178"/>
    </location>
</feature>
<dbReference type="OrthoDB" id="8117402at2759"/>
<dbReference type="SUPFAM" id="SSF57667">
    <property type="entry name" value="beta-beta-alpha zinc fingers"/>
    <property type="match status" value="9"/>
</dbReference>
<feature type="domain" description="C2H2-type" evidence="14">
    <location>
        <begin position="289"/>
        <end position="317"/>
    </location>
</feature>
<dbReference type="GO" id="GO:0003700">
    <property type="term" value="F:DNA-binding transcription factor activity"/>
    <property type="evidence" value="ECO:0000318"/>
    <property type="project" value="GO_Central"/>
</dbReference>
<dbReference type="EnsemblMetazoa" id="XM_011665264">
    <property type="protein sequence ID" value="XP_011663566"/>
    <property type="gene ID" value="LOC100887895"/>
</dbReference>
<dbReference type="InterPro" id="IPR036236">
    <property type="entry name" value="Znf_C2H2_sf"/>
</dbReference>
<feature type="domain" description="C2H2-type" evidence="14">
    <location>
        <begin position="207"/>
        <end position="234"/>
    </location>
</feature>
<dbReference type="GO" id="GO:0006357">
    <property type="term" value="P:regulation of transcription by RNA polymerase II"/>
    <property type="evidence" value="ECO:0000318"/>
    <property type="project" value="GO_Central"/>
</dbReference>
<dbReference type="GO" id="GO:0000978">
    <property type="term" value="F:RNA polymerase II cis-regulatory region sequence-specific DNA binding"/>
    <property type="evidence" value="ECO:0000318"/>
    <property type="project" value="GO_Central"/>
</dbReference>
<reference evidence="15" key="2">
    <citation type="submission" date="2021-01" db="UniProtKB">
        <authorList>
            <consortium name="EnsemblMetazoa"/>
        </authorList>
    </citation>
    <scope>IDENTIFICATION</scope>
</reference>
<evidence type="ECO:0000259" key="14">
    <source>
        <dbReference type="PROSITE" id="PS50157"/>
    </source>
</evidence>
<dbReference type="Pfam" id="PF13912">
    <property type="entry name" value="zf-C2H2_6"/>
    <property type="match status" value="1"/>
</dbReference>
<dbReference type="Pfam" id="PF00096">
    <property type="entry name" value="zf-C2H2"/>
    <property type="match status" value="9"/>
</dbReference>
<dbReference type="RefSeq" id="XP_011663566.2">
    <property type="nucleotide sequence ID" value="XM_011665264.2"/>
</dbReference>
<protein>
    <recommendedName>
        <fullName evidence="14">C2H2-type domain-containing protein</fullName>
    </recommendedName>
</protein>
<dbReference type="AlphaFoldDB" id="A0A7M7LVN3"/>
<dbReference type="GO" id="GO:0008270">
    <property type="term" value="F:zinc ion binding"/>
    <property type="evidence" value="ECO:0007669"/>
    <property type="project" value="UniProtKB-KW"/>
</dbReference>
<evidence type="ECO:0000256" key="10">
    <source>
        <dbReference type="ARBA" id="ARBA00023163"/>
    </source>
</evidence>
<evidence type="ECO:0000256" key="9">
    <source>
        <dbReference type="ARBA" id="ARBA00023125"/>
    </source>
</evidence>
<feature type="domain" description="C2H2-type" evidence="14">
    <location>
        <begin position="581"/>
        <end position="608"/>
    </location>
</feature>
<keyword evidence="5" id="KW-0677">Repeat</keyword>
<dbReference type="Proteomes" id="UP000007110">
    <property type="component" value="Unassembled WGS sequence"/>
</dbReference>
<dbReference type="FunFam" id="3.30.160.60:FF:000100">
    <property type="entry name" value="Zinc finger 45-like"/>
    <property type="match status" value="1"/>
</dbReference>
<feature type="compositionally biased region" description="Polar residues" evidence="13">
    <location>
        <begin position="45"/>
        <end position="56"/>
    </location>
</feature>
<organism evidence="15 16">
    <name type="scientific">Strongylocentrotus purpuratus</name>
    <name type="common">Purple sea urchin</name>
    <dbReference type="NCBI Taxonomy" id="7668"/>
    <lineage>
        <taxon>Eukaryota</taxon>
        <taxon>Metazoa</taxon>
        <taxon>Echinodermata</taxon>
        <taxon>Eleutherozoa</taxon>
        <taxon>Echinozoa</taxon>
        <taxon>Echinoidea</taxon>
        <taxon>Euechinoidea</taxon>
        <taxon>Echinacea</taxon>
        <taxon>Camarodonta</taxon>
        <taxon>Echinidea</taxon>
        <taxon>Strongylocentrotidae</taxon>
        <taxon>Strongylocentrotus</taxon>
    </lineage>
</organism>
<evidence type="ECO:0000256" key="13">
    <source>
        <dbReference type="SAM" id="MobiDB-lite"/>
    </source>
</evidence>
<dbReference type="GeneID" id="100887895"/>
<evidence type="ECO:0000256" key="1">
    <source>
        <dbReference type="ARBA" id="ARBA00003767"/>
    </source>
</evidence>
<dbReference type="PANTHER" id="PTHR14196">
    <property type="entry name" value="ODD-SKIPPED - RELATED"/>
    <property type="match status" value="1"/>
</dbReference>
<keyword evidence="6 12" id="KW-0863">Zinc-finger</keyword>
<evidence type="ECO:0000256" key="3">
    <source>
        <dbReference type="ARBA" id="ARBA00006991"/>
    </source>
</evidence>
<dbReference type="InParanoid" id="A0A7M7LVN3"/>
<feature type="domain" description="C2H2-type" evidence="14">
    <location>
        <begin position="553"/>
        <end position="580"/>
    </location>
</feature>
<dbReference type="FunFam" id="3.30.160.60:FF:000624">
    <property type="entry name" value="zinc finger protein 697"/>
    <property type="match status" value="1"/>
</dbReference>
<dbReference type="PROSITE" id="PS50157">
    <property type="entry name" value="ZINC_FINGER_C2H2_2"/>
    <property type="match status" value="17"/>
</dbReference>
<feature type="domain" description="C2H2-type" evidence="14">
    <location>
        <begin position="317"/>
        <end position="335"/>
    </location>
</feature>
<name>A0A7M7LVN3_STRPU</name>
<reference evidence="16" key="1">
    <citation type="submission" date="2015-02" db="EMBL/GenBank/DDBJ databases">
        <title>Genome sequencing for Strongylocentrotus purpuratus.</title>
        <authorList>
            <person name="Murali S."/>
            <person name="Liu Y."/>
            <person name="Vee V."/>
            <person name="English A."/>
            <person name="Wang M."/>
            <person name="Skinner E."/>
            <person name="Han Y."/>
            <person name="Muzny D.M."/>
            <person name="Worley K.C."/>
            <person name="Gibbs R.A."/>
        </authorList>
    </citation>
    <scope>NUCLEOTIDE SEQUENCE</scope>
</reference>
<comment type="subcellular location">
    <subcellularLocation>
        <location evidence="2">Nucleus</location>
    </subcellularLocation>
</comment>
<keyword evidence="10" id="KW-0804">Transcription</keyword>
<dbReference type="InterPro" id="IPR013087">
    <property type="entry name" value="Znf_C2H2_type"/>
</dbReference>
<dbReference type="PANTHER" id="PTHR14196:SF12">
    <property type="entry name" value="ZINC FINGER PROTEIN 208-LIKE"/>
    <property type="match status" value="1"/>
</dbReference>
<feature type="region of interest" description="Disordered" evidence="13">
    <location>
        <begin position="37"/>
        <end position="56"/>
    </location>
</feature>
<evidence type="ECO:0000256" key="12">
    <source>
        <dbReference type="PROSITE-ProRule" id="PRU00042"/>
    </source>
</evidence>
<feature type="domain" description="C2H2-type" evidence="14">
    <location>
        <begin position="263"/>
        <end position="290"/>
    </location>
</feature>
<evidence type="ECO:0000256" key="7">
    <source>
        <dbReference type="ARBA" id="ARBA00022833"/>
    </source>
</evidence>
<feature type="domain" description="C2H2-type" evidence="14">
    <location>
        <begin position="707"/>
        <end position="734"/>
    </location>
</feature>
<sequence>MASNEAVYSDLSHSLLSMCSALLSDIEEGRQQTLFEGSSHVAQHEASQPQNRNYQTPLGGIEASHLGRDRMLVLDNTDYDEVGQESPAHDEVSHFGNLLSNEPDGIQSSCFSDTSSKPTILGHSSAPRASGVNTVSAPSCDEEKSQTDVKFLCRECGKEFNHQRFYREHCRIHTGERPLECKYCGKSFRRSNALYVHERVHTREKRYSCRICKKTFGRRDTLKTHIRTHTGETPYKCSFCDRRFNQRNGRILHEKVHKNDETFTCDECGMKFRQKFGLQNHQRASVVNRKCTECGKACPNLCTLRVHRQQVHNKKLYSCDECGTSFATERKLGKHCPCSSSNQTVFVCKRCARTFDNLQDLGSHECSKIYRNSFTCDVCEQNFSSIEDWKTHRLRHSKKKVFQCSHCDMVFKAKRNLLRHTPLHAMLCNGSLCPSNLTDGETSSTEVAEVSAALTIADLVNRNNNVHGQTELYSNNGTLTNEEQQHTSWTTSCDINISNDQSLQSSSKAPVIPLHPHPGSLSNQSPAFDLHLQNRSSAVVNTNVRENVEEKAFVCSDCGKSFGKRRSYTAHQRTHRSERPHKCEFCGMGFKQALTLTHHVRKHTGEKPFICEVCNKCFIRSDGLRNHMLIHTGSKPYKCMFCEEWFDQRSSRAVHEKAHSENGVTLCESGKDLEENCSSFTQSHLDVCLQSLDRETGEKAPTQAQIFVCLECGKVFKKRHSYTAHLRTHNPKRPHKCKFCEKSFRQSTALRHHVRKHTGEKPFACLICKKNFSRSDSLRTHMFIHTGTKPYKCKFCDTWFNQRGSRYSHETTHCSNKIPICC</sequence>
<dbReference type="FunFam" id="3.30.160.60:FF:002343">
    <property type="entry name" value="Zinc finger protein 33A"/>
    <property type="match status" value="1"/>
</dbReference>
<proteinExistence type="inferred from homology"/>
<keyword evidence="7" id="KW-0862">Zinc</keyword>
<dbReference type="PROSITE" id="PS00028">
    <property type="entry name" value="ZINC_FINGER_C2H2_1"/>
    <property type="match status" value="14"/>
</dbReference>
<feature type="domain" description="C2H2-type" evidence="14">
    <location>
        <begin position="637"/>
        <end position="664"/>
    </location>
</feature>
<feature type="domain" description="C2H2-type" evidence="14">
    <location>
        <begin position="402"/>
        <end position="425"/>
    </location>
</feature>
<evidence type="ECO:0000256" key="2">
    <source>
        <dbReference type="ARBA" id="ARBA00004123"/>
    </source>
</evidence>
<evidence type="ECO:0000256" key="6">
    <source>
        <dbReference type="ARBA" id="ARBA00022771"/>
    </source>
</evidence>
<feature type="domain" description="C2H2-type" evidence="14">
    <location>
        <begin position="735"/>
        <end position="762"/>
    </location>
</feature>
<feature type="domain" description="C2H2-type" evidence="14">
    <location>
        <begin position="374"/>
        <end position="401"/>
    </location>
</feature>